<evidence type="ECO:0000256" key="8">
    <source>
        <dbReference type="SAM" id="SignalP"/>
    </source>
</evidence>
<evidence type="ECO:0000256" key="3">
    <source>
        <dbReference type="ARBA" id="ARBA00022729"/>
    </source>
</evidence>
<evidence type="ECO:0000259" key="9">
    <source>
        <dbReference type="Pfam" id="PF25147"/>
    </source>
</evidence>
<feature type="domain" description="Ribophorin II C-terminal" evidence="9">
    <location>
        <begin position="181"/>
        <end position="284"/>
    </location>
</feature>
<dbReference type="InterPro" id="IPR056790">
    <property type="entry name" value="Ribophorin_II_C"/>
</dbReference>
<evidence type="ECO:0000256" key="6">
    <source>
        <dbReference type="ARBA" id="ARBA00023136"/>
    </source>
</evidence>
<comment type="subcellular location">
    <subcellularLocation>
        <location evidence="1">Endoplasmic reticulum membrane</location>
        <topology evidence="1">Multi-pass membrane protein</topology>
    </subcellularLocation>
</comment>
<dbReference type="GO" id="GO:0006487">
    <property type="term" value="P:protein N-linked glycosylation"/>
    <property type="evidence" value="ECO:0007669"/>
    <property type="project" value="TreeGrafter"/>
</dbReference>
<evidence type="ECO:0000313" key="10">
    <source>
        <dbReference type="EMBL" id="KAF2863287.1"/>
    </source>
</evidence>
<keyword evidence="6 7" id="KW-0472">Membrane</keyword>
<feature type="transmembrane region" description="Helical" evidence="7">
    <location>
        <begin position="226"/>
        <end position="249"/>
    </location>
</feature>
<evidence type="ECO:0000256" key="1">
    <source>
        <dbReference type="ARBA" id="ARBA00004477"/>
    </source>
</evidence>
<dbReference type="EMBL" id="MU005961">
    <property type="protein sequence ID" value="KAF2863287.1"/>
    <property type="molecule type" value="Genomic_DNA"/>
</dbReference>
<name>A0A6A7C7S2_9PEZI</name>
<feature type="chain" id="PRO_5044216488" description="Ribophorin II C-terminal domain-containing protein" evidence="8">
    <location>
        <begin position="21"/>
        <end position="289"/>
    </location>
</feature>
<organism evidence="10 11">
    <name type="scientific">Piedraia hortae CBS 480.64</name>
    <dbReference type="NCBI Taxonomy" id="1314780"/>
    <lineage>
        <taxon>Eukaryota</taxon>
        <taxon>Fungi</taxon>
        <taxon>Dikarya</taxon>
        <taxon>Ascomycota</taxon>
        <taxon>Pezizomycotina</taxon>
        <taxon>Dothideomycetes</taxon>
        <taxon>Dothideomycetidae</taxon>
        <taxon>Capnodiales</taxon>
        <taxon>Piedraiaceae</taxon>
        <taxon>Piedraia</taxon>
    </lineage>
</organism>
<dbReference type="InterPro" id="IPR008814">
    <property type="entry name" value="Swp1"/>
</dbReference>
<dbReference type="AlphaFoldDB" id="A0A6A7C7S2"/>
<dbReference type="PROSITE" id="PS51257">
    <property type="entry name" value="PROKAR_LIPOPROTEIN"/>
    <property type="match status" value="1"/>
</dbReference>
<evidence type="ECO:0000256" key="5">
    <source>
        <dbReference type="ARBA" id="ARBA00022989"/>
    </source>
</evidence>
<evidence type="ECO:0000313" key="11">
    <source>
        <dbReference type="Proteomes" id="UP000799421"/>
    </source>
</evidence>
<feature type="signal peptide" evidence="8">
    <location>
        <begin position="1"/>
        <end position="20"/>
    </location>
</feature>
<dbReference type="UniPathway" id="UPA00378"/>
<dbReference type="Proteomes" id="UP000799421">
    <property type="component" value="Unassembled WGS sequence"/>
</dbReference>
<dbReference type="GO" id="GO:0008250">
    <property type="term" value="C:oligosaccharyltransferase complex"/>
    <property type="evidence" value="ECO:0007669"/>
    <property type="project" value="InterPro"/>
</dbReference>
<dbReference type="PANTHER" id="PTHR12640">
    <property type="entry name" value="RIBOPHORIN II"/>
    <property type="match status" value="1"/>
</dbReference>
<protein>
    <recommendedName>
        <fullName evidence="9">Ribophorin II C-terminal domain-containing protein</fullName>
    </recommendedName>
</protein>
<keyword evidence="4" id="KW-0256">Endoplasmic reticulum</keyword>
<proteinExistence type="predicted"/>
<evidence type="ECO:0000256" key="7">
    <source>
        <dbReference type="SAM" id="Phobius"/>
    </source>
</evidence>
<reference evidence="10" key="1">
    <citation type="journal article" date="2020" name="Stud. Mycol.">
        <title>101 Dothideomycetes genomes: a test case for predicting lifestyles and emergence of pathogens.</title>
        <authorList>
            <person name="Haridas S."/>
            <person name="Albert R."/>
            <person name="Binder M."/>
            <person name="Bloem J."/>
            <person name="Labutti K."/>
            <person name="Salamov A."/>
            <person name="Andreopoulos B."/>
            <person name="Baker S."/>
            <person name="Barry K."/>
            <person name="Bills G."/>
            <person name="Bluhm B."/>
            <person name="Cannon C."/>
            <person name="Castanera R."/>
            <person name="Culley D."/>
            <person name="Daum C."/>
            <person name="Ezra D."/>
            <person name="Gonzalez J."/>
            <person name="Henrissat B."/>
            <person name="Kuo A."/>
            <person name="Liang C."/>
            <person name="Lipzen A."/>
            <person name="Lutzoni F."/>
            <person name="Magnuson J."/>
            <person name="Mondo S."/>
            <person name="Nolan M."/>
            <person name="Ohm R."/>
            <person name="Pangilinan J."/>
            <person name="Park H.-J."/>
            <person name="Ramirez L."/>
            <person name="Alfaro M."/>
            <person name="Sun H."/>
            <person name="Tritt A."/>
            <person name="Yoshinaga Y."/>
            <person name="Zwiers L.-H."/>
            <person name="Turgeon B."/>
            <person name="Goodwin S."/>
            <person name="Spatafora J."/>
            <person name="Crous P."/>
            <person name="Grigoriev I."/>
        </authorList>
    </citation>
    <scope>NUCLEOTIDE SEQUENCE</scope>
    <source>
        <strain evidence="10">CBS 480.64</strain>
    </source>
</reference>
<evidence type="ECO:0000256" key="2">
    <source>
        <dbReference type="ARBA" id="ARBA00022692"/>
    </source>
</evidence>
<feature type="transmembrane region" description="Helical" evidence="7">
    <location>
        <begin position="255"/>
        <end position="274"/>
    </location>
</feature>
<keyword evidence="5 7" id="KW-1133">Transmembrane helix</keyword>
<evidence type="ECO:0000256" key="4">
    <source>
        <dbReference type="ARBA" id="ARBA00022824"/>
    </source>
</evidence>
<feature type="transmembrane region" description="Helical" evidence="7">
    <location>
        <begin position="191"/>
        <end position="214"/>
    </location>
</feature>
<keyword evidence="3 8" id="KW-0732">Signal</keyword>
<keyword evidence="2 7" id="KW-0812">Transmembrane</keyword>
<dbReference type="PANTHER" id="PTHR12640:SF0">
    <property type="entry name" value="DOLICHYL-DIPHOSPHOOLIGOSACCHARIDE--PROTEIN GLYCOSYLTRANSFERASE SUBUNIT 2"/>
    <property type="match status" value="1"/>
</dbReference>
<keyword evidence="11" id="KW-1185">Reference proteome</keyword>
<dbReference type="Pfam" id="PF25147">
    <property type="entry name" value="Ribophorin_II_C"/>
    <property type="match status" value="1"/>
</dbReference>
<dbReference type="OrthoDB" id="432292at2759"/>
<sequence length="289" mass="30832">MKLLQSAAVAALSLSACVGAIDTWSFEDAILSIQGKGSGVGGGLKEKYGTRKPLASSPISLPAGETVKVTLTTTEGKTGKKAHQAFLMLQDKETGLEDSYPFTLKENGKGKVEISLKDIPHQFVSSVKPLQASIVVASFGSSTPYKAPAFDLFVQADPGASPFEHSAPERYGQKPEIHHIFRADPKSPPRIISLFFTLAVLSTLPALIAVWLFLGANLDHASKAFTASPVAQGLFLGSIIAMEGVFFMYYTTWTLFQTLPVAAVVGTVAVISGSRALTEVQIRRFAGER</sequence>
<accession>A0A6A7C7S2</accession>
<gene>
    <name evidence="10" type="ORF">K470DRAFT_289081</name>
</gene>